<dbReference type="EMBL" id="JBHUDE010000147">
    <property type="protein sequence ID" value="MFD1609079.1"/>
    <property type="molecule type" value="Genomic_DNA"/>
</dbReference>
<dbReference type="Pfam" id="PF00583">
    <property type="entry name" value="Acetyltransf_1"/>
    <property type="match status" value="1"/>
</dbReference>
<gene>
    <name evidence="2" type="ORF">ACFSBH_15800</name>
</gene>
<comment type="caution">
    <text evidence="2">The sequence shown here is derived from an EMBL/GenBank/DDBJ whole genome shotgun (WGS) entry which is preliminary data.</text>
</comment>
<dbReference type="Gene3D" id="3.40.630.30">
    <property type="match status" value="1"/>
</dbReference>
<protein>
    <submittedName>
        <fullName evidence="2">GNAT family N-acetyltransferase</fullName>
        <ecNumber evidence="2">2.3.1.-</ecNumber>
    </submittedName>
</protein>
<proteinExistence type="predicted"/>
<sequence>MEYTSYRLNGYEISLATSKESDQIISLLKDAAKWLKERQIDQWGFLASGGEDEGIRQAIHNKETFIVKRDGEIVATFTLYLEQTEWDQHVWGRLNDEAVYLHRLALSRSEIGSGLGKVVLQWMVNHLRNEGKSTLRLDCVGDNVKLNEFYLNNGFEMVGTSDGHSLYQKNL</sequence>
<keyword evidence="3" id="KW-1185">Reference proteome</keyword>
<keyword evidence="2" id="KW-0808">Transferase</keyword>
<evidence type="ECO:0000313" key="2">
    <source>
        <dbReference type="EMBL" id="MFD1609079.1"/>
    </source>
</evidence>
<name>A0ABW4HWA3_9BACI</name>
<dbReference type="InterPro" id="IPR000182">
    <property type="entry name" value="GNAT_dom"/>
</dbReference>
<dbReference type="SUPFAM" id="SSF55729">
    <property type="entry name" value="Acyl-CoA N-acyltransferases (Nat)"/>
    <property type="match status" value="1"/>
</dbReference>
<dbReference type="CDD" id="cd04301">
    <property type="entry name" value="NAT_SF"/>
    <property type="match status" value="1"/>
</dbReference>
<evidence type="ECO:0000259" key="1">
    <source>
        <dbReference type="PROSITE" id="PS51186"/>
    </source>
</evidence>
<dbReference type="EC" id="2.3.1.-" evidence="2"/>
<dbReference type="RefSeq" id="WP_379598504.1">
    <property type="nucleotide sequence ID" value="NZ_JBHUDE010000147.1"/>
</dbReference>
<dbReference type="PROSITE" id="PS51186">
    <property type="entry name" value="GNAT"/>
    <property type="match status" value="1"/>
</dbReference>
<feature type="domain" description="N-acetyltransferase" evidence="1">
    <location>
        <begin position="11"/>
        <end position="171"/>
    </location>
</feature>
<reference evidence="3" key="1">
    <citation type="journal article" date="2019" name="Int. J. Syst. Evol. Microbiol.">
        <title>The Global Catalogue of Microorganisms (GCM) 10K type strain sequencing project: providing services to taxonomists for standard genome sequencing and annotation.</title>
        <authorList>
            <consortium name="The Broad Institute Genomics Platform"/>
            <consortium name="The Broad Institute Genome Sequencing Center for Infectious Disease"/>
            <person name="Wu L."/>
            <person name="Ma J."/>
        </authorList>
    </citation>
    <scope>NUCLEOTIDE SEQUENCE [LARGE SCALE GENOMIC DNA]</scope>
    <source>
        <strain evidence="3">CGMCC 1.12376</strain>
    </source>
</reference>
<dbReference type="GO" id="GO:0016746">
    <property type="term" value="F:acyltransferase activity"/>
    <property type="evidence" value="ECO:0007669"/>
    <property type="project" value="UniProtKB-KW"/>
</dbReference>
<accession>A0ABW4HWA3</accession>
<evidence type="ECO:0000313" key="3">
    <source>
        <dbReference type="Proteomes" id="UP001597221"/>
    </source>
</evidence>
<dbReference type="InterPro" id="IPR016181">
    <property type="entry name" value="Acyl_CoA_acyltransferase"/>
</dbReference>
<organism evidence="2 3">
    <name type="scientific">Oceanobacillus luteolus</name>
    <dbReference type="NCBI Taxonomy" id="1274358"/>
    <lineage>
        <taxon>Bacteria</taxon>
        <taxon>Bacillati</taxon>
        <taxon>Bacillota</taxon>
        <taxon>Bacilli</taxon>
        <taxon>Bacillales</taxon>
        <taxon>Bacillaceae</taxon>
        <taxon>Oceanobacillus</taxon>
    </lineage>
</organism>
<dbReference type="Proteomes" id="UP001597221">
    <property type="component" value="Unassembled WGS sequence"/>
</dbReference>
<keyword evidence="2" id="KW-0012">Acyltransferase</keyword>